<dbReference type="AlphaFoldDB" id="A0A655AVM1"/>
<accession>A0A655AVM1</accession>
<reference evidence="2 3" key="1">
    <citation type="submission" date="2015-03" db="EMBL/GenBank/DDBJ databases">
        <authorList>
            <consortium name="Pathogen Informatics"/>
        </authorList>
    </citation>
    <scope>NUCLEOTIDE SEQUENCE [LARGE SCALE GENOMIC DNA]</scope>
    <source>
        <strain evidence="2 3">Bir 172</strain>
    </source>
</reference>
<sequence length="68" mass="7443">MIAIHGERTRAVAGGVGRRNRGAAGAKHHHFGQPRRLELVEAQRVAIDDIVPVQQADRHRVGHPGMQP</sequence>
<dbReference type="Proteomes" id="UP000048948">
    <property type="component" value="Unassembled WGS sequence"/>
</dbReference>
<protein>
    <submittedName>
        <fullName evidence="2">Uncharacterized protein</fullName>
    </submittedName>
</protein>
<evidence type="ECO:0000313" key="3">
    <source>
        <dbReference type="Proteomes" id="UP000048948"/>
    </source>
</evidence>
<feature type="compositionally biased region" description="Basic residues" evidence="1">
    <location>
        <begin position="18"/>
        <end position="33"/>
    </location>
</feature>
<gene>
    <name evidence="2" type="ORF">ERS027646_04513</name>
</gene>
<evidence type="ECO:0000313" key="2">
    <source>
        <dbReference type="EMBL" id="CKU12828.1"/>
    </source>
</evidence>
<feature type="compositionally biased region" description="Basic and acidic residues" evidence="1">
    <location>
        <begin position="1"/>
        <end position="10"/>
    </location>
</feature>
<dbReference type="EMBL" id="CNGE01001420">
    <property type="protein sequence ID" value="CKU12828.1"/>
    <property type="molecule type" value="Genomic_DNA"/>
</dbReference>
<feature type="region of interest" description="Disordered" evidence="1">
    <location>
        <begin position="1"/>
        <end position="34"/>
    </location>
</feature>
<proteinExistence type="predicted"/>
<evidence type="ECO:0000256" key="1">
    <source>
        <dbReference type="SAM" id="MobiDB-lite"/>
    </source>
</evidence>
<organism evidence="2 3">
    <name type="scientific">Mycobacterium tuberculosis</name>
    <dbReference type="NCBI Taxonomy" id="1773"/>
    <lineage>
        <taxon>Bacteria</taxon>
        <taxon>Bacillati</taxon>
        <taxon>Actinomycetota</taxon>
        <taxon>Actinomycetes</taxon>
        <taxon>Mycobacteriales</taxon>
        <taxon>Mycobacteriaceae</taxon>
        <taxon>Mycobacterium</taxon>
        <taxon>Mycobacterium tuberculosis complex</taxon>
    </lineage>
</organism>
<name>A0A655AVM1_MYCTX</name>